<reference evidence="1" key="3">
    <citation type="submission" date="2020-12" db="UniProtKB">
        <authorList>
            <consortium name="EnsemblPlants"/>
        </authorList>
    </citation>
    <scope>IDENTIFICATION</scope>
</reference>
<name>A0A7I3ZKV1_PHYPA</name>
<reference evidence="1 2" key="2">
    <citation type="journal article" date="2018" name="Plant J.">
        <title>The Physcomitrella patens chromosome-scale assembly reveals moss genome structure and evolution.</title>
        <authorList>
            <person name="Lang D."/>
            <person name="Ullrich K.K."/>
            <person name="Murat F."/>
            <person name="Fuchs J."/>
            <person name="Jenkins J."/>
            <person name="Haas F.B."/>
            <person name="Piednoel M."/>
            <person name="Gundlach H."/>
            <person name="Van Bel M."/>
            <person name="Meyberg R."/>
            <person name="Vives C."/>
            <person name="Morata J."/>
            <person name="Symeonidi A."/>
            <person name="Hiss M."/>
            <person name="Muchero W."/>
            <person name="Kamisugi Y."/>
            <person name="Saleh O."/>
            <person name="Blanc G."/>
            <person name="Decker E.L."/>
            <person name="van Gessel N."/>
            <person name="Grimwood J."/>
            <person name="Hayes R.D."/>
            <person name="Graham S.W."/>
            <person name="Gunter L.E."/>
            <person name="McDaniel S.F."/>
            <person name="Hoernstein S.N.W."/>
            <person name="Larsson A."/>
            <person name="Li F.W."/>
            <person name="Perroud P.F."/>
            <person name="Phillips J."/>
            <person name="Ranjan P."/>
            <person name="Rokshar D.S."/>
            <person name="Rothfels C.J."/>
            <person name="Schneider L."/>
            <person name="Shu S."/>
            <person name="Stevenson D.W."/>
            <person name="Thummler F."/>
            <person name="Tillich M."/>
            <person name="Villarreal Aguilar J.C."/>
            <person name="Widiez T."/>
            <person name="Wong G.K."/>
            <person name="Wymore A."/>
            <person name="Zhang Y."/>
            <person name="Zimmer A.D."/>
            <person name="Quatrano R.S."/>
            <person name="Mayer K.F.X."/>
            <person name="Goodstein D."/>
            <person name="Casacuberta J.M."/>
            <person name="Vandepoele K."/>
            <person name="Reski R."/>
            <person name="Cuming A.C."/>
            <person name="Tuskan G.A."/>
            <person name="Maumus F."/>
            <person name="Salse J."/>
            <person name="Schmutz J."/>
            <person name="Rensing S.A."/>
        </authorList>
    </citation>
    <scope>NUCLEOTIDE SEQUENCE [LARGE SCALE GENOMIC DNA]</scope>
    <source>
        <strain evidence="1 2">cv. Gransden 2004</strain>
    </source>
</reference>
<keyword evidence="2" id="KW-1185">Reference proteome</keyword>
<reference evidence="1 2" key="1">
    <citation type="journal article" date="2008" name="Science">
        <title>The Physcomitrella genome reveals evolutionary insights into the conquest of land by plants.</title>
        <authorList>
            <person name="Rensing S."/>
            <person name="Lang D."/>
            <person name="Zimmer A."/>
            <person name="Terry A."/>
            <person name="Salamov A."/>
            <person name="Shapiro H."/>
            <person name="Nishiyama T."/>
            <person name="Perroud P.-F."/>
            <person name="Lindquist E."/>
            <person name="Kamisugi Y."/>
            <person name="Tanahashi T."/>
            <person name="Sakakibara K."/>
            <person name="Fujita T."/>
            <person name="Oishi K."/>
            <person name="Shin-I T."/>
            <person name="Kuroki Y."/>
            <person name="Toyoda A."/>
            <person name="Suzuki Y."/>
            <person name="Hashimoto A."/>
            <person name="Yamaguchi K."/>
            <person name="Sugano A."/>
            <person name="Kohara Y."/>
            <person name="Fujiyama A."/>
            <person name="Anterola A."/>
            <person name="Aoki S."/>
            <person name="Ashton N."/>
            <person name="Barbazuk W.B."/>
            <person name="Barker E."/>
            <person name="Bennetzen J."/>
            <person name="Bezanilla M."/>
            <person name="Blankenship R."/>
            <person name="Cho S.H."/>
            <person name="Dutcher S."/>
            <person name="Estelle M."/>
            <person name="Fawcett J.A."/>
            <person name="Gundlach H."/>
            <person name="Hanada K."/>
            <person name="Heyl A."/>
            <person name="Hicks K.A."/>
            <person name="Hugh J."/>
            <person name="Lohr M."/>
            <person name="Mayer K."/>
            <person name="Melkozernov A."/>
            <person name="Murata T."/>
            <person name="Nelson D."/>
            <person name="Pils B."/>
            <person name="Prigge M."/>
            <person name="Reiss B."/>
            <person name="Renner T."/>
            <person name="Rombauts S."/>
            <person name="Rushton P."/>
            <person name="Sanderfoot A."/>
            <person name="Schween G."/>
            <person name="Shiu S.-H."/>
            <person name="Stueber K."/>
            <person name="Theodoulou F.L."/>
            <person name="Tu H."/>
            <person name="Van de Peer Y."/>
            <person name="Verrier P.J."/>
            <person name="Waters E."/>
            <person name="Wood A."/>
            <person name="Yang L."/>
            <person name="Cove D."/>
            <person name="Cuming A."/>
            <person name="Hasebe M."/>
            <person name="Lucas S."/>
            <person name="Mishler D.B."/>
            <person name="Reski R."/>
            <person name="Grigoriev I."/>
            <person name="Quatrano R.S."/>
            <person name="Boore J.L."/>
        </authorList>
    </citation>
    <scope>NUCLEOTIDE SEQUENCE [LARGE SCALE GENOMIC DNA]</scope>
    <source>
        <strain evidence="1 2">cv. Gransden 2004</strain>
    </source>
</reference>
<dbReference type="Proteomes" id="UP000006727">
    <property type="component" value="Chromosome 5"/>
</dbReference>
<evidence type="ECO:0000313" key="1">
    <source>
        <dbReference type="EnsemblPlants" id="PAC:32954684.CDS.1"/>
    </source>
</evidence>
<dbReference type="EnsemblPlants" id="Pp3c5_14760V3.1">
    <property type="protein sequence ID" value="PAC:32954684.CDS.1"/>
    <property type="gene ID" value="Pp3c5_14760"/>
</dbReference>
<accession>A0A7I3ZKV1</accession>
<organism evidence="1 2">
    <name type="scientific">Physcomitrium patens</name>
    <name type="common">Spreading-leaved earth moss</name>
    <name type="synonym">Physcomitrella patens</name>
    <dbReference type="NCBI Taxonomy" id="3218"/>
    <lineage>
        <taxon>Eukaryota</taxon>
        <taxon>Viridiplantae</taxon>
        <taxon>Streptophyta</taxon>
        <taxon>Embryophyta</taxon>
        <taxon>Bryophyta</taxon>
        <taxon>Bryophytina</taxon>
        <taxon>Bryopsida</taxon>
        <taxon>Funariidae</taxon>
        <taxon>Funariales</taxon>
        <taxon>Funariaceae</taxon>
        <taxon>Physcomitrium</taxon>
    </lineage>
</organism>
<evidence type="ECO:0000313" key="2">
    <source>
        <dbReference type="Proteomes" id="UP000006727"/>
    </source>
</evidence>
<dbReference type="EMBL" id="ABEU02000005">
    <property type="status" value="NOT_ANNOTATED_CDS"/>
    <property type="molecule type" value="Genomic_DNA"/>
</dbReference>
<proteinExistence type="predicted"/>
<sequence>MILTCCLLYNIVIDKNDLIDESVVLWRHHNLGYRQQLVENLP</sequence>
<protein>
    <submittedName>
        <fullName evidence="1">Uncharacterized protein</fullName>
    </submittedName>
</protein>
<dbReference type="Gramene" id="Pp3c5_14760V3.1">
    <property type="protein sequence ID" value="PAC:32954684.CDS.1"/>
    <property type="gene ID" value="Pp3c5_14760"/>
</dbReference>